<reference evidence="1 2" key="1">
    <citation type="journal article" date="2013" name="Genome Announc.">
        <title>Genome Sequence of the Polycyclic Aromatic Hydrocarbon-Degrading Bacterium Strain Marinobacter nanhaiticus D15-8WT.</title>
        <authorList>
            <person name="Cui Z."/>
            <person name="Gao W."/>
            <person name="Li Q."/>
            <person name="Xu G."/>
            <person name="Zheng L."/>
        </authorList>
    </citation>
    <scope>NUCLEOTIDE SEQUENCE [LARGE SCALE GENOMIC DNA]</scope>
    <source>
        <strain evidence="1 2">D15-8W</strain>
    </source>
</reference>
<dbReference type="Proteomes" id="UP000013165">
    <property type="component" value="Unassembled WGS sequence"/>
</dbReference>
<dbReference type="Pfam" id="PF07366">
    <property type="entry name" value="SnoaL"/>
    <property type="match status" value="1"/>
</dbReference>
<dbReference type="GO" id="GO:0030638">
    <property type="term" value="P:polyketide metabolic process"/>
    <property type="evidence" value="ECO:0007669"/>
    <property type="project" value="InterPro"/>
</dbReference>
<dbReference type="STRING" id="626887.J057_15925"/>
<accession>N6WN25</accession>
<sequence>MTRQELIGIYSNYLDCLNAQDWSSLGRFVSADVEHNGRALGVQGYRRMLEDDFEAIPDLHFQAELLVADPPRIASRLRFDCSPKGKFFDLEVNGKAVSFTENVFYEFKGDKIARVWSVIDLAAIKAQLQADGKPDAGS</sequence>
<evidence type="ECO:0000313" key="2">
    <source>
        <dbReference type="Proteomes" id="UP000013165"/>
    </source>
</evidence>
<comment type="caution">
    <text evidence="1">The sequence shown here is derived from an EMBL/GenBank/DDBJ whole genome shotgun (WGS) entry which is preliminary data.</text>
</comment>
<dbReference type="RefSeq" id="WP_004581127.1">
    <property type="nucleotide sequence ID" value="NZ_AP028878.1"/>
</dbReference>
<dbReference type="AlphaFoldDB" id="N6WN25"/>
<protein>
    <submittedName>
        <fullName evidence="1">Ester cyclase</fullName>
    </submittedName>
</protein>
<dbReference type="HOGENOM" id="CLU_100997_5_3_6"/>
<dbReference type="PANTHER" id="PTHR38436:SF1">
    <property type="entry name" value="ESTER CYCLASE"/>
    <property type="match status" value="1"/>
</dbReference>
<name>N6WN25_9GAMM</name>
<dbReference type="InterPro" id="IPR009959">
    <property type="entry name" value="Cyclase_SnoaL-like"/>
</dbReference>
<dbReference type="EMBL" id="APLQ01000014">
    <property type="protein sequence ID" value="ENO12901.1"/>
    <property type="molecule type" value="Genomic_DNA"/>
</dbReference>
<dbReference type="Gene3D" id="3.10.450.50">
    <property type="match status" value="1"/>
</dbReference>
<dbReference type="eggNOG" id="COG5485">
    <property type="taxonomic scope" value="Bacteria"/>
</dbReference>
<keyword evidence="2" id="KW-1185">Reference proteome</keyword>
<organism evidence="1 2">
    <name type="scientific">Marinobacter nanhaiticus D15-8W</name>
    <dbReference type="NCBI Taxonomy" id="626887"/>
    <lineage>
        <taxon>Bacteria</taxon>
        <taxon>Pseudomonadati</taxon>
        <taxon>Pseudomonadota</taxon>
        <taxon>Gammaproteobacteria</taxon>
        <taxon>Pseudomonadales</taxon>
        <taxon>Marinobacteraceae</taxon>
        <taxon>Marinobacter</taxon>
    </lineage>
</organism>
<evidence type="ECO:0000313" key="1">
    <source>
        <dbReference type="EMBL" id="ENO12901.1"/>
    </source>
</evidence>
<dbReference type="InterPro" id="IPR032710">
    <property type="entry name" value="NTF2-like_dom_sf"/>
</dbReference>
<dbReference type="PATRIC" id="fig|626887.3.peg.3182"/>
<dbReference type="SUPFAM" id="SSF54427">
    <property type="entry name" value="NTF2-like"/>
    <property type="match status" value="1"/>
</dbReference>
<proteinExistence type="predicted"/>
<dbReference type="OrthoDB" id="9810441at2"/>
<gene>
    <name evidence="1" type="ORF">J057_15925</name>
</gene>
<dbReference type="PANTHER" id="PTHR38436">
    <property type="entry name" value="POLYKETIDE CYCLASE SNOAL-LIKE DOMAIN"/>
    <property type="match status" value="1"/>
</dbReference>